<dbReference type="Proteomes" id="UP000595197">
    <property type="component" value="Chromosome"/>
</dbReference>
<dbReference type="InterPro" id="IPR029063">
    <property type="entry name" value="SAM-dependent_MTases_sf"/>
</dbReference>
<keyword evidence="2" id="KW-0489">Methyltransferase</keyword>
<keyword evidence="3" id="KW-1185">Reference proteome</keyword>
<dbReference type="Gene3D" id="3.40.50.150">
    <property type="entry name" value="Vaccinia Virus protein VP39"/>
    <property type="match status" value="1"/>
</dbReference>
<accession>A0ABX7B087</accession>
<dbReference type="GO" id="GO:0032259">
    <property type="term" value="P:methylation"/>
    <property type="evidence" value="ECO:0007669"/>
    <property type="project" value="UniProtKB-KW"/>
</dbReference>
<dbReference type="RefSeq" id="WP_201071464.1">
    <property type="nucleotide sequence ID" value="NZ_CP067420.1"/>
</dbReference>
<dbReference type="InterPro" id="IPR013216">
    <property type="entry name" value="Methyltransf_11"/>
</dbReference>
<dbReference type="Pfam" id="PF08241">
    <property type="entry name" value="Methyltransf_11"/>
    <property type="match status" value="1"/>
</dbReference>
<gene>
    <name evidence="2" type="ORF">IGS68_16800</name>
</gene>
<feature type="domain" description="Methyltransferase type 11" evidence="1">
    <location>
        <begin position="49"/>
        <end position="143"/>
    </location>
</feature>
<evidence type="ECO:0000259" key="1">
    <source>
        <dbReference type="Pfam" id="PF08241"/>
    </source>
</evidence>
<organism evidence="2 3">
    <name type="scientific">Skermanella cutis</name>
    <dbReference type="NCBI Taxonomy" id="2775420"/>
    <lineage>
        <taxon>Bacteria</taxon>
        <taxon>Pseudomonadati</taxon>
        <taxon>Pseudomonadota</taxon>
        <taxon>Alphaproteobacteria</taxon>
        <taxon>Rhodospirillales</taxon>
        <taxon>Azospirillaceae</taxon>
        <taxon>Skermanella</taxon>
    </lineage>
</organism>
<protein>
    <submittedName>
        <fullName evidence="2">Methyltransferase domain-containing protein</fullName>
    </submittedName>
</protein>
<reference evidence="2" key="1">
    <citation type="submission" date="2021-02" db="EMBL/GenBank/DDBJ databases">
        <title>Skermanella TT6 skin isolate.</title>
        <authorList>
            <person name="Lee K."/>
            <person name="Ganzorig M."/>
        </authorList>
    </citation>
    <scope>NUCLEOTIDE SEQUENCE</scope>
    <source>
        <strain evidence="2">TT6</strain>
    </source>
</reference>
<evidence type="ECO:0000313" key="2">
    <source>
        <dbReference type="EMBL" id="QQP87744.1"/>
    </source>
</evidence>
<sequence length="194" mass="21314">MSIQDFAFGARAGRIDPYDEEDRAERRVREVLRLTQDLRELFPGSSGILDIAVGNAEAVPWYRTLFRGVRLVCLEPDRPSPAIARFGGLAYYRRFDGIRVPYGADSFDVVTGFGALTESSPEVRPLLLGELLRVLKPGGLLVLFEPTGGESPLGSRDARRAVGDAGFWNVAIRYGGAIPFLPFGPEYHVVGCKL</sequence>
<evidence type="ECO:0000313" key="3">
    <source>
        <dbReference type="Proteomes" id="UP000595197"/>
    </source>
</evidence>
<proteinExistence type="predicted"/>
<keyword evidence="2" id="KW-0808">Transferase</keyword>
<dbReference type="GO" id="GO:0008168">
    <property type="term" value="F:methyltransferase activity"/>
    <property type="evidence" value="ECO:0007669"/>
    <property type="project" value="UniProtKB-KW"/>
</dbReference>
<dbReference type="EMBL" id="CP067420">
    <property type="protein sequence ID" value="QQP87744.1"/>
    <property type="molecule type" value="Genomic_DNA"/>
</dbReference>
<name>A0ABX7B087_9PROT</name>
<dbReference type="SUPFAM" id="SSF53335">
    <property type="entry name" value="S-adenosyl-L-methionine-dependent methyltransferases"/>
    <property type="match status" value="1"/>
</dbReference>